<dbReference type="Gene3D" id="3.40.50.12780">
    <property type="entry name" value="N-terminal domain of ligase-like"/>
    <property type="match status" value="1"/>
</dbReference>
<evidence type="ECO:0000256" key="2">
    <source>
        <dbReference type="ARBA" id="ARBA00022840"/>
    </source>
</evidence>
<dbReference type="GO" id="GO:0005524">
    <property type="term" value="F:ATP binding"/>
    <property type="evidence" value="ECO:0007669"/>
    <property type="project" value="UniProtKB-KW"/>
</dbReference>
<protein>
    <submittedName>
        <fullName evidence="5">AMP-dependent synthetase</fullName>
    </submittedName>
</protein>
<gene>
    <name evidence="5" type="ORF">AX660_00750</name>
</gene>
<dbReference type="GO" id="GO:0016020">
    <property type="term" value="C:membrane"/>
    <property type="evidence" value="ECO:0007669"/>
    <property type="project" value="TreeGrafter"/>
</dbReference>
<dbReference type="PANTHER" id="PTHR43272">
    <property type="entry name" value="LONG-CHAIN-FATTY-ACID--COA LIGASE"/>
    <property type="match status" value="1"/>
</dbReference>
<evidence type="ECO:0000313" key="6">
    <source>
        <dbReference type="Proteomes" id="UP000070299"/>
    </source>
</evidence>
<dbReference type="AlphaFoldDB" id="A0A136A7A5"/>
<comment type="catalytic activity">
    <reaction evidence="3">
        <text>a long-chain fatty acid + ATP + CoA = a long-chain fatty acyl-CoA + AMP + diphosphate</text>
        <dbReference type="Rhea" id="RHEA:15421"/>
        <dbReference type="ChEBI" id="CHEBI:30616"/>
        <dbReference type="ChEBI" id="CHEBI:33019"/>
        <dbReference type="ChEBI" id="CHEBI:57287"/>
        <dbReference type="ChEBI" id="CHEBI:57560"/>
        <dbReference type="ChEBI" id="CHEBI:83139"/>
        <dbReference type="ChEBI" id="CHEBI:456215"/>
        <dbReference type="EC" id="6.2.1.3"/>
    </reaction>
    <physiologicalReaction direction="left-to-right" evidence="3">
        <dbReference type="Rhea" id="RHEA:15422"/>
    </physiologicalReaction>
</comment>
<keyword evidence="1" id="KW-0547">Nucleotide-binding</keyword>
<dbReference type="InterPro" id="IPR042099">
    <property type="entry name" value="ANL_N_sf"/>
</dbReference>
<reference evidence="6" key="1">
    <citation type="submission" date="2016-02" db="EMBL/GenBank/DDBJ databases">
        <authorList>
            <person name="Schultz-Johansen M."/>
            <person name="Glaring M.A."/>
            <person name="Bech P.K."/>
            <person name="Stougaard P."/>
        </authorList>
    </citation>
    <scope>NUCLEOTIDE SEQUENCE [LARGE SCALE GENOMIC DNA]</scope>
    <source>
        <strain evidence="6">S66</strain>
    </source>
</reference>
<dbReference type="EMBL" id="LSNE01000001">
    <property type="protein sequence ID" value="KXI31020.1"/>
    <property type="molecule type" value="Genomic_DNA"/>
</dbReference>
<dbReference type="GO" id="GO:0004467">
    <property type="term" value="F:long-chain fatty acid-CoA ligase activity"/>
    <property type="evidence" value="ECO:0007669"/>
    <property type="project" value="UniProtKB-EC"/>
</dbReference>
<evidence type="ECO:0000256" key="1">
    <source>
        <dbReference type="ARBA" id="ARBA00022741"/>
    </source>
</evidence>
<dbReference type="InterPro" id="IPR020845">
    <property type="entry name" value="AMP-binding_CS"/>
</dbReference>
<dbReference type="SUPFAM" id="SSF56801">
    <property type="entry name" value="Acetyl-CoA synthetase-like"/>
    <property type="match status" value="1"/>
</dbReference>
<dbReference type="PROSITE" id="PS00455">
    <property type="entry name" value="AMP_BINDING"/>
    <property type="match status" value="1"/>
</dbReference>
<organism evidence="5 6">
    <name type="scientific">Paraglaciecola hydrolytica</name>
    <dbReference type="NCBI Taxonomy" id="1799789"/>
    <lineage>
        <taxon>Bacteria</taxon>
        <taxon>Pseudomonadati</taxon>
        <taxon>Pseudomonadota</taxon>
        <taxon>Gammaproteobacteria</taxon>
        <taxon>Alteromonadales</taxon>
        <taxon>Alteromonadaceae</taxon>
        <taxon>Paraglaciecola</taxon>
    </lineage>
</organism>
<dbReference type="STRING" id="1799789.AX660_00750"/>
<dbReference type="Pfam" id="PF23562">
    <property type="entry name" value="AMP-binding_C_3"/>
    <property type="match status" value="1"/>
</dbReference>
<sequence>MNTKSPLEMLYHWETTTPERIFLRQPVKGQYKEFSWAQTANQVRRVASELVSLNLPIGSHIAILSKNCAEWFITDLAIMLAGHVSVPIYSTAGEKTIRYVLEHAKCPVIFVGKLDDTKAQVAAIAPNIIKLAFPYPDIPADKQWDEILVNQPYNKSPLPAMDSVMTIIYTSGSTGDPKGVVHNYESICWAASSSLEALSVGQNDRMLSYLPLAHITERTLVELASFYSSMRIDFLESLETFSRDICATQPTLFISVPRLWTRFQMGVLANMPQKKLNLLLRIPLISNLVKKKIRSKLGLGQVRLCASGSAPISTATLTWFRTIGIDICEGWGMTENSAYGTCCVPFRADKIGCIGHAYEGVDIRIAEDGEIQAKGLCNMKEYYLEPEKTAEVFTEDGYLKTGDKGTMDADGYVRITGRLKEIFKTAKGKYIAPVPIESSLMANSLIEQVCVTGSELKQPIALMVLSASAQKLNRGQIEQSLLATLNEVNSTLESHAVLDSLVVMQDEWTMDNGLLTPTLKVKRHILEERYKHVINGSLQGKIIFL</sequence>
<dbReference type="PANTHER" id="PTHR43272:SF33">
    <property type="entry name" value="AMP-BINDING DOMAIN-CONTAINING PROTEIN-RELATED"/>
    <property type="match status" value="1"/>
</dbReference>
<name>A0A136A7A5_9ALTE</name>
<dbReference type="Proteomes" id="UP000070299">
    <property type="component" value="Unassembled WGS sequence"/>
</dbReference>
<dbReference type="Pfam" id="PF00501">
    <property type="entry name" value="AMP-binding"/>
    <property type="match status" value="1"/>
</dbReference>
<evidence type="ECO:0000259" key="4">
    <source>
        <dbReference type="Pfam" id="PF00501"/>
    </source>
</evidence>
<keyword evidence="6" id="KW-1185">Reference proteome</keyword>
<evidence type="ECO:0000313" key="5">
    <source>
        <dbReference type="EMBL" id="KXI31020.1"/>
    </source>
</evidence>
<proteinExistence type="predicted"/>
<dbReference type="InterPro" id="IPR000873">
    <property type="entry name" value="AMP-dep_synth/lig_dom"/>
</dbReference>
<dbReference type="Gene3D" id="3.30.300.30">
    <property type="match status" value="1"/>
</dbReference>
<feature type="domain" description="AMP-dependent synthetase/ligase" evidence="4">
    <location>
        <begin position="13"/>
        <end position="383"/>
    </location>
</feature>
<evidence type="ECO:0000256" key="3">
    <source>
        <dbReference type="ARBA" id="ARBA00024484"/>
    </source>
</evidence>
<dbReference type="InterPro" id="IPR045851">
    <property type="entry name" value="AMP-bd_C_sf"/>
</dbReference>
<accession>A0A136A7A5</accession>
<keyword evidence="2" id="KW-0067">ATP-binding</keyword>
<comment type="caution">
    <text evidence="5">The sequence shown here is derived from an EMBL/GenBank/DDBJ whole genome shotgun (WGS) entry which is preliminary data.</text>
</comment>
<dbReference type="OrthoDB" id="9803968at2"/>
<dbReference type="RefSeq" id="WP_068371019.1">
    <property type="nucleotide sequence ID" value="NZ_LSNE01000001.1"/>
</dbReference>